<dbReference type="EMBL" id="CADEAL010001894">
    <property type="protein sequence ID" value="CAB1436488.1"/>
    <property type="molecule type" value="Genomic_DNA"/>
</dbReference>
<keyword evidence="2" id="KW-1185">Reference proteome</keyword>
<dbReference type="AlphaFoldDB" id="A0A9N7UTS0"/>
<evidence type="ECO:0000313" key="1">
    <source>
        <dbReference type="EMBL" id="CAB1436488.1"/>
    </source>
</evidence>
<reference evidence="1" key="1">
    <citation type="submission" date="2020-03" db="EMBL/GenBank/DDBJ databases">
        <authorList>
            <person name="Weist P."/>
        </authorList>
    </citation>
    <scope>NUCLEOTIDE SEQUENCE</scope>
</reference>
<proteinExistence type="predicted"/>
<protein>
    <submittedName>
        <fullName evidence="1">Uncharacterized protein</fullName>
    </submittedName>
</protein>
<dbReference type="Proteomes" id="UP001153269">
    <property type="component" value="Unassembled WGS sequence"/>
</dbReference>
<comment type="caution">
    <text evidence="1">The sequence shown here is derived from an EMBL/GenBank/DDBJ whole genome shotgun (WGS) entry which is preliminary data.</text>
</comment>
<gene>
    <name evidence="1" type="ORF">PLEPLA_LOCUS24521</name>
</gene>
<name>A0A9N7UTS0_PLEPL</name>
<sequence>MLLIDEVTGCVNISQLRRLVQFILQSRFDIHKYYQYPTSVPHLLLYQPVSGAESITAEERLGRSHYGNKFRKCRQCCPKVDGVEQLNSHALGFALEIFPLWELSSVMDWARGVSAGLMAGPRQPEETVLIIFASSLPSRLLPQCCTGISVVPTFPMLEQHIAKHSTRRTLLGNTCRL</sequence>
<accession>A0A9N7UTS0</accession>
<organism evidence="1 2">
    <name type="scientific">Pleuronectes platessa</name>
    <name type="common">European plaice</name>
    <dbReference type="NCBI Taxonomy" id="8262"/>
    <lineage>
        <taxon>Eukaryota</taxon>
        <taxon>Metazoa</taxon>
        <taxon>Chordata</taxon>
        <taxon>Craniata</taxon>
        <taxon>Vertebrata</taxon>
        <taxon>Euteleostomi</taxon>
        <taxon>Actinopterygii</taxon>
        <taxon>Neopterygii</taxon>
        <taxon>Teleostei</taxon>
        <taxon>Neoteleostei</taxon>
        <taxon>Acanthomorphata</taxon>
        <taxon>Carangaria</taxon>
        <taxon>Pleuronectiformes</taxon>
        <taxon>Pleuronectoidei</taxon>
        <taxon>Pleuronectidae</taxon>
        <taxon>Pleuronectes</taxon>
    </lineage>
</organism>
<evidence type="ECO:0000313" key="2">
    <source>
        <dbReference type="Proteomes" id="UP001153269"/>
    </source>
</evidence>